<evidence type="ECO:0000313" key="4">
    <source>
        <dbReference type="Proteomes" id="UP000291822"/>
    </source>
</evidence>
<feature type="region of interest" description="Disordered" evidence="1">
    <location>
        <begin position="129"/>
        <end position="156"/>
    </location>
</feature>
<sequence length="156" mass="16818">MTITSLYGSGRLWLSLAMVLALASPAMGQQTTQPPRPPANSTAANNAAAVQQAQRTYQAQQATQQAHVLNQLQKNQVQEQQRQRQAAAVARPYANDPAAMNAINAADQAQRDRFDANQRDAVDRYRSAVGVTPAVVPTQQPKKPPASPQKVPPSQP</sequence>
<dbReference type="AlphaFoldDB" id="A0A4R0YVV1"/>
<keyword evidence="4" id="KW-1185">Reference proteome</keyword>
<evidence type="ECO:0000256" key="1">
    <source>
        <dbReference type="SAM" id="MobiDB-lite"/>
    </source>
</evidence>
<accession>A0A4R0YVV1</accession>
<organism evidence="3 4">
    <name type="scientific">Dyella soli</name>
    <dbReference type="NCBI Taxonomy" id="522319"/>
    <lineage>
        <taxon>Bacteria</taxon>
        <taxon>Pseudomonadati</taxon>
        <taxon>Pseudomonadota</taxon>
        <taxon>Gammaproteobacteria</taxon>
        <taxon>Lysobacterales</taxon>
        <taxon>Rhodanobacteraceae</taxon>
        <taxon>Dyella</taxon>
    </lineage>
</organism>
<keyword evidence="2" id="KW-0732">Signal</keyword>
<name>A0A4R0YVV1_9GAMM</name>
<evidence type="ECO:0000256" key="2">
    <source>
        <dbReference type="SAM" id="SignalP"/>
    </source>
</evidence>
<feature type="compositionally biased region" description="Pro residues" evidence="1">
    <location>
        <begin position="142"/>
        <end position="156"/>
    </location>
</feature>
<feature type="region of interest" description="Disordered" evidence="1">
    <location>
        <begin position="28"/>
        <end position="61"/>
    </location>
</feature>
<evidence type="ECO:0000313" key="3">
    <source>
        <dbReference type="EMBL" id="TCI13492.1"/>
    </source>
</evidence>
<dbReference type="EMBL" id="SJTG01000001">
    <property type="protein sequence ID" value="TCI13492.1"/>
    <property type="molecule type" value="Genomic_DNA"/>
</dbReference>
<gene>
    <name evidence="3" type="ORF">EZM97_09570</name>
</gene>
<dbReference type="RefSeq" id="WP_131149725.1">
    <property type="nucleotide sequence ID" value="NZ_SJTG01000001.1"/>
</dbReference>
<proteinExistence type="predicted"/>
<dbReference type="Proteomes" id="UP000291822">
    <property type="component" value="Unassembled WGS sequence"/>
</dbReference>
<feature type="signal peptide" evidence="2">
    <location>
        <begin position="1"/>
        <end position="28"/>
    </location>
</feature>
<feature type="chain" id="PRO_5020325547" evidence="2">
    <location>
        <begin position="29"/>
        <end position="156"/>
    </location>
</feature>
<feature type="compositionally biased region" description="Low complexity" evidence="1">
    <location>
        <begin position="39"/>
        <end position="61"/>
    </location>
</feature>
<comment type="caution">
    <text evidence="3">The sequence shown here is derived from an EMBL/GenBank/DDBJ whole genome shotgun (WGS) entry which is preliminary data.</text>
</comment>
<reference evidence="3 4" key="1">
    <citation type="submission" date="2019-02" db="EMBL/GenBank/DDBJ databases">
        <title>Dyella amyloliquefaciens sp. nov., isolated from forest soil.</title>
        <authorList>
            <person name="Gao Z.-H."/>
            <person name="Qiu L.-H."/>
        </authorList>
    </citation>
    <scope>NUCLEOTIDE SEQUENCE [LARGE SCALE GENOMIC DNA]</scope>
    <source>
        <strain evidence="3 4">KACC 12747</strain>
    </source>
</reference>
<protein>
    <submittedName>
        <fullName evidence="3">Uncharacterized protein</fullName>
    </submittedName>
</protein>